<keyword evidence="2" id="KW-1185">Reference proteome</keyword>
<gene>
    <name evidence="1" type="ORF">Tco_1113766</name>
</gene>
<evidence type="ECO:0000313" key="1">
    <source>
        <dbReference type="EMBL" id="GJU03428.1"/>
    </source>
</evidence>
<reference evidence="1" key="1">
    <citation type="journal article" date="2022" name="Int. J. Mol. Sci.">
        <title>Draft Genome of Tanacetum Coccineum: Genomic Comparison of Closely Related Tanacetum-Family Plants.</title>
        <authorList>
            <person name="Yamashiro T."/>
            <person name="Shiraishi A."/>
            <person name="Nakayama K."/>
            <person name="Satake H."/>
        </authorList>
    </citation>
    <scope>NUCLEOTIDE SEQUENCE</scope>
</reference>
<organism evidence="1 2">
    <name type="scientific">Tanacetum coccineum</name>
    <dbReference type="NCBI Taxonomy" id="301880"/>
    <lineage>
        <taxon>Eukaryota</taxon>
        <taxon>Viridiplantae</taxon>
        <taxon>Streptophyta</taxon>
        <taxon>Embryophyta</taxon>
        <taxon>Tracheophyta</taxon>
        <taxon>Spermatophyta</taxon>
        <taxon>Magnoliopsida</taxon>
        <taxon>eudicotyledons</taxon>
        <taxon>Gunneridae</taxon>
        <taxon>Pentapetalae</taxon>
        <taxon>asterids</taxon>
        <taxon>campanulids</taxon>
        <taxon>Asterales</taxon>
        <taxon>Asteraceae</taxon>
        <taxon>Asteroideae</taxon>
        <taxon>Anthemideae</taxon>
        <taxon>Anthemidinae</taxon>
        <taxon>Tanacetum</taxon>
    </lineage>
</organism>
<evidence type="ECO:0000313" key="2">
    <source>
        <dbReference type="Proteomes" id="UP001151760"/>
    </source>
</evidence>
<accession>A0ABQ5IT42</accession>
<sequence>MLGAMWVLCRAPHIKEHRGLFETYLSKLEKARKHGKTCFMVSSIGGTTNNSVRKKWLNDLVIMELNFCLFKLETIIQVLSHERSDRQAKLKFTDEFSSMTSDLCNSLNSMFVDLINPVDPDEDIAHVYLREEELRLCLEGEEKMRCEHQKLIVEENRIRLDEAKRLRLEEENMLQLEQQKKNKRKEFMNSNHCKNLLSKLAPAKRIQLCSFSEKIQPKVRYFREYYTLMDISFVSDDIETFSLGQSWQINGWLLDPARKGWLTEELLLQNGMPLFYANGERDFQLVRDTYVSCQHLMVRCKERHEQILELQNLVGSTIVAESVRLLQKFQQDDLESSRGMMRLICKTQLKVLEKLSFIALLRRQ</sequence>
<protein>
    <submittedName>
        <fullName evidence="1">Uncharacterized protein</fullName>
    </submittedName>
</protein>
<name>A0ABQ5IT42_9ASTR</name>
<dbReference type="EMBL" id="BQNB010021151">
    <property type="protein sequence ID" value="GJU03428.1"/>
    <property type="molecule type" value="Genomic_DNA"/>
</dbReference>
<comment type="caution">
    <text evidence="1">The sequence shown here is derived from an EMBL/GenBank/DDBJ whole genome shotgun (WGS) entry which is preliminary data.</text>
</comment>
<dbReference type="Proteomes" id="UP001151760">
    <property type="component" value="Unassembled WGS sequence"/>
</dbReference>
<reference evidence="1" key="2">
    <citation type="submission" date="2022-01" db="EMBL/GenBank/DDBJ databases">
        <authorList>
            <person name="Yamashiro T."/>
            <person name="Shiraishi A."/>
            <person name="Satake H."/>
            <person name="Nakayama K."/>
        </authorList>
    </citation>
    <scope>NUCLEOTIDE SEQUENCE</scope>
</reference>
<proteinExistence type="predicted"/>